<comment type="caution">
    <text evidence="1">The sequence shown here is derived from an EMBL/GenBank/DDBJ whole genome shotgun (WGS) entry which is preliminary data.</text>
</comment>
<reference evidence="1 2" key="1">
    <citation type="journal article" date="2021" name="BMC Genomics">
        <title>Datura genome reveals duplications of psychoactive alkaloid biosynthetic genes and high mutation rate following tissue culture.</title>
        <authorList>
            <person name="Rajewski A."/>
            <person name="Carter-House D."/>
            <person name="Stajich J."/>
            <person name="Litt A."/>
        </authorList>
    </citation>
    <scope>NUCLEOTIDE SEQUENCE [LARGE SCALE GENOMIC DNA]</scope>
    <source>
        <strain evidence="1">AR-01</strain>
    </source>
</reference>
<protein>
    <submittedName>
        <fullName evidence="1">Uncharacterized protein</fullName>
    </submittedName>
</protein>
<name>A0ABS8UTG4_DATST</name>
<dbReference type="EMBL" id="JACEIK010002518">
    <property type="protein sequence ID" value="MCD9637602.1"/>
    <property type="molecule type" value="Genomic_DNA"/>
</dbReference>
<evidence type="ECO:0000313" key="1">
    <source>
        <dbReference type="EMBL" id="MCD9637602.1"/>
    </source>
</evidence>
<accession>A0ABS8UTG4</accession>
<feature type="non-terminal residue" evidence="1">
    <location>
        <position position="1"/>
    </location>
</feature>
<evidence type="ECO:0000313" key="2">
    <source>
        <dbReference type="Proteomes" id="UP000823775"/>
    </source>
</evidence>
<dbReference type="Proteomes" id="UP000823775">
    <property type="component" value="Unassembled WGS sequence"/>
</dbReference>
<sequence length="202" mass="22367">GEEASLCASLHEAPAVPDLAAHFSTISSCGKNINPVLLLAHGASSNETTTHSDPCSARVVEIPYLTDFSALFFSHVRLTISRESGKITGCREIPTMSHPYFGKPQLLLAVPLEPEALEFVEEEESPPRWMLFMPGNLAKVEDHSTPITQVHPLLTDANSWMQDALMEADSPISFRFHRTPNVQECLRGCEQSPLMHLNKYDQ</sequence>
<organism evidence="1 2">
    <name type="scientific">Datura stramonium</name>
    <name type="common">Jimsonweed</name>
    <name type="synonym">Common thornapple</name>
    <dbReference type="NCBI Taxonomy" id="4076"/>
    <lineage>
        <taxon>Eukaryota</taxon>
        <taxon>Viridiplantae</taxon>
        <taxon>Streptophyta</taxon>
        <taxon>Embryophyta</taxon>
        <taxon>Tracheophyta</taxon>
        <taxon>Spermatophyta</taxon>
        <taxon>Magnoliopsida</taxon>
        <taxon>eudicotyledons</taxon>
        <taxon>Gunneridae</taxon>
        <taxon>Pentapetalae</taxon>
        <taxon>asterids</taxon>
        <taxon>lamiids</taxon>
        <taxon>Solanales</taxon>
        <taxon>Solanaceae</taxon>
        <taxon>Solanoideae</taxon>
        <taxon>Datureae</taxon>
        <taxon>Datura</taxon>
    </lineage>
</organism>
<keyword evidence="2" id="KW-1185">Reference proteome</keyword>
<proteinExistence type="predicted"/>
<gene>
    <name evidence="1" type="ORF">HAX54_020980</name>
</gene>